<dbReference type="PANTHER" id="PTHR10050:SF46">
    <property type="entry name" value="PROTEIN O-MANNOSYL-TRANSFERASE 2"/>
    <property type="match status" value="1"/>
</dbReference>
<dbReference type="Pfam" id="PF02366">
    <property type="entry name" value="PMT"/>
    <property type="match status" value="1"/>
</dbReference>
<feature type="transmembrane region" description="Helical" evidence="9">
    <location>
        <begin position="239"/>
        <end position="259"/>
    </location>
</feature>
<proteinExistence type="inferred from homology"/>
<gene>
    <name evidence="12" type="ORF">METZ01_LOCUS44135</name>
</gene>
<keyword evidence="8 9" id="KW-0472">Membrane</keyword>
<evidence type="ECO:0000256" key="7">
    <source>
        <dbReference type="ARBA" id="ARBA00022989"/>
    </source>
</evidence>
<keyword evidence="5" id="KW-0808">Transferase</keyword>
<feature type="transmembrane region" description="Helical" evidence="9">
    <location>
        <begin position="96"/>
        <end position="115"/>
    </location>
</feature>
<evidence type="ECO:0000256" key="1">
    <source>
        <dbReference type="ARBA" id="ARBA00004127"/>
    </source>
</evidence>
<dbReference type="EMBL" id="UINC01001962">
    <property type="protein sequence ID" value="SUZ91281.1"/>
    <property type="molecule type" value="Genomic_DNA"/>
</dbReference>
<evidence type="ECO:0000256" key="6">
    <source>
        <dbReference type="ARBA" id="ARBA00022692"/>
    </source>
</evidence>
<dbReference type="GO" id="GO:0012505">
    <property type="term" value="C:endomembrane system"/>
    <property type="evidence" value="ECO:0007669"/>
    <property type="project" value="UniProtKB-SubCell"/>
</dbReference>
<feature type="transmembrane region" description="Helical" evidence="9">
    <location>
        <begin position="146"/>
        <end position="163"/>
    </location>
</feature>
<comment type="similarity">
    <text evidence="3">Belongs to the glycosyltransferase 39 family.</text>
</comment>
<evidence type="ECO:0000256" key="5">
    <source>
        <dbReference type="ARBA" id="ARBA00022679"/>
    </source>
</evidence>
<feature type="transmembrane region" description="Helical" evidence="9">
    <location>
        <begin position="9"/>
        <end position="26"/>
    </location>
</feature>
<dbReference type="UniPathway" id="UPA00378"/>
<feature type="transmembrane region" description="Helical" evidence="9">
    <location>
        <begin position="337"/>
        <end position="357"/>
    </location>
</feature>
<keyword evidence="6 9" id="KW-0812">Transmembrane</keyword>
<dbReference type="GO" id="GO:0000030">
    <property type="term" value="F:mannosyltransferase activity"/>
    <property type="evidence" value="ECO:0007669"/>
    <property type="project" value="InterPro"/>
</dbReference>
<dbReference type="AlphaFoldDB" id="A0A381RIT0"/>
<reference evidence="12" key="1">
    <citation type="submission" date="2018-05" db="EMBL/GenBank/DDBJ databases">
        <authorList>
            <person name="Lanie J.A."/>
            <person name="Ng W.-L."/>
            <person name="Kazmierczak K.M."/>
            <person name="Andrzejewski T.M."/>
            <person name="Davidsen T.M."/>
            <person name="Wayne K.J."/>
            <person name="Tettelin H."/>
            <person name="Glass J.I."/>
            <person name="Rusch D."/>
            <person name="Podicherti R."/>
            <person name="Tsui H.-C.T."/>
            <person name="Winkler M.E."/>
        </authorList>
    </citation>
    <scope>NUCLEOTIDE SEQUENCE</scope>
</reference>
<accession>A0A381RIT0</accession>
<dbReference type="GO" id="GO:0016020">
    <property type="term" value="C:membrane"/>
    <property type="evidence" value="ECO:0007669"/>
    <property type="project" value="InterPro"/>
</dbReference>
<comment type="pathway">
    <text evidence="2">Protein modification; protein glycosylation.</text>
</comment>
<feature type="transmembrane region" description="Helical" evidence="9">
    <location>
        <begin position="175"/>
        <end position="191"/>
    </location>
</feature>
<dbReference type="GO" id="GO:0006493">
    <property type="term" value="P:protein O-linked glycosylation"/>
    <property type="evidence" value="ECO:0007669"/>
    <property type="project" value="InterPro"/>
</dbReference>
<name>A0A381RIT0_9ZZZZ</name>
<protein>
    <submittedName>
        <fullName evidence="12">Uncharacterized protein</fullName>
    </submittedName>
</protein>
<feature type="transmembrane region" description="Helical" evidence="9">
    <location>
        <begin position="197"/>
        <end position="218"/>
    </location>
</feature>
<evidence type="ECO:0000256" key="3">
    <source>
        <dbReference type="ARBA" id="ARBA00007222"/>
    </source>
</evidence>
<comment type="subcellular location">
    <subcellularLocation>
        <location evidence="1">Endomembrane system</location>
        <topology evidence="1">Multi-pass membrane protein</topology>
    </subcellularLocation>
</comment>
<feature type="transmembrane region" description="Helical" evidence="9">
    <location>
        <begin position="369"/>
        <end position="389"/>
    </location>
</feature>
<dbReference type="InterPro" id="IPR027005">
    <property type="entry name" value="PMT-like"/>
</dbReference>
<dbReference type="PANTHER" id="PTHR10050">
    <property type="entry name" value="DOLICHYL-PHOSPHATE-MANNOSE--PROTEIN MANNOSYLTRANSFERASE"/>
    <property type="match status" value="1"/>
</dbReference>
<keyword evidence="7 9" id="KW-1133">Transmembrane helix</keyword>
<sequence>MISSRLKNIYILSLILIISFATRFVYLGEIPGPVFDEVFYPMYGYSYLTDQQFFYVHPPLGNYILAAAIWIYHQLPWIEVSSLSTVSFEELPTLSYRWLNALSGSLLCILSYILSQKLFNNNKFSLLVCFFVAIDGSLLVDSRIGLINIYLVFFGLCALICAAKAKFVDLQNRNWLILCGVFIGLTASIKWNGLGYLFTILTFLAFVISVRTIDALRLNHPKKEIEGSHNLVANNVTFSWEYVLYFLIIPLVIYSLIWIPDLRLNTEYNFLEKHQQLLGFHQIMVTEDEHPYCSKWYSWPFMIRPIGYYFNSYEIIGHLGNKTTMFQDIHLFPNPPLYWFSSIAVLLMGFEWLKLLWRWMRKKTVSNKFFFFTFILCGYCANFLPWAWVSRCAFLYSYQPASIFAFIALAWYLAHLMSAESIKYRILSWGILILV</sequence>
<feature type="transmembrane region" description="Helical" evidence="9">
    <location>
        <begin position="395"/>
        <end position="414"/>
    </location>
</feature>
<organism evidence="12">
    <name type="scientific">marine metagenome</name>
    <dbReference type="NCBI Taxonomy" id="408172"/>
    <lineage>
        <taxon>unclassified sequences</taxon>
        <taxon>metagenomes</taxon>
        <taxon>ecological metagenomes</taxon>
    </lineage>
</organism>
<dbReference type="InterPro" id="IPR003342">
    <property type="entry name" value="ArnT-like_N"/>
</dbReference>
<evidence type="ECO:0000256" key="9">
    <source>
        <dbReference type="SAM" id="Phobius"/>
    </source>
</evidence>
<feature type="non-terminal residue" evidence="12">
    <location>
        <position position="435"/>
    </location>
</feature>
<evidence type="ECO:0000256" key="4">
    <source>
        <dbReference type="ARBA" id="ARBA00022676"/>
    </source>
</evidence>
<evidence type="ECO:0000256" key="2">
    <source>
        <dbReference type="ARBA" id="ARBA00004922"/>
    </source>
</evidence>
<feature type="domain" description="ArnT-like N-terminal" evidence="10">
    <location>
        <begin position="14"/>
        <end position="256"/>
    </location>
</feature>
<feature type="domain" description="Protein O-mannosyl-transferase C-terminal four TM" evidence="11">
    <location>
        <begin position="269"/>
        <end position="427"/>
    </location>
</feature>
<evidence type="ECO:0000259" key="11">
    <source>
        <dbReference type="Pfam" id="PF16192"/>
    </source>
</evidence>
<evidence type="ECO:0000313" key="12">
    <source>
        <dbReference type="EMBL" id="SUZ91281.1"/>
    </source>
</evidence>
<evidence type="ECO:0000256" key="8">
    <source>
        <dbReference type="ARBA" id="ARBA00023136"/>
    </source>
</evidence>
<dbReference type="InterPro" id="IPR032421">
    <property type="entry name" value="PMT_4TMC"/>
</dbReference>
<dbReference type="Pfam" id="PF16192">
    <property type="entry name" value="PMT_4TMC"/>
    <property type="match status" value="1"/>
</dbReference>
<keyword evidence="4" id="KW-0328">Glycosyltransferase</keyword>
<evidence type="ECO:0000259" key="10">
    <source>
        <dbReference type="Pfam" id="PF02366"/>
    </source>
</evidence>